<accession>A0A1Y2DLS6</accession>
<evidence type="ECO:0000313" key="3">
    <source>
        <dbReference type="EMBL" id="ORY59655.1"/>
    </source>
</evidence>
<gene>
    <name evidence="3" type="ORF">BCR38DRAFT_488672</name>
</gene>
<dbReference type="InterPro" id="IPR052998">
    <property type="entry name" value="Hetero-Diels-Alderase-like"/>
</dbReference>
<protein>
    <recommendedName>
        <fullName evidence="2">SMP-30/Gluconolactonase/LRE-like region domain-containing protein</fullName>
    </recommendedName>
</protein>
<keyword evidence="4" id="KW-1185">Reference proteome</keyword>
<dbReference type="OrthoDB" id="9977941at2759"/>
<dbReference type="PANTHER" id="PTHR42060:SF1">
    <property type="entry name" value="NHL REPEAT-CONTAINING PROTEIN"/>
    <property type="match status" value="1"/>
</dbReference>
<name>A0A1Y2DLS6_9PEZI</name>
<keyword evidence="1" id="KW-0732">Signal</keyword>
<dbReference type="RefSeq" id="XP_040712229.1">
    <property type="nucleotide sequence ID" value="XM_040864306.1"/>
</dbReference>
<evidence type="ECO:0000259" key="2">
    <source>
        <dbReference type="Pfam" id="PF08450"/>
    </source>
</evidence>
<dbReference type="EMBL" id="MCFJ01000013">
    <property type="protein sequence ID" value="ORY59655.1"/>
    <property type="molecule type" value="Genomic_DNA"/>
</dbReference>
<dbReference type="STRING" id="1141098.A0A1Y2DLS6"/>
<evidence type="ECO:0000313" key="4">
    <source>
        <dbReference type="Proteomes" id="UP000193689"/>
    </source>
</evidence>
<dbReference type="PANTHER" id="PTHR42060">
    <property type="entry name" value="NHL REPEAT-CONTAINING PROTEIN-RELATED"/>
    <property type="match status" value="1"/>
</dbReference>
<organism evidence="3 4">
    <name type="scientific">Pseudomassariella vexata</name>
    <dbReference type="NCBI Taxonomy" id="1141098"/>
    <lineage>
        <taxon>Eukaryota</taxon>
        <taxon>Fungi</taxon>
        <taxon>Dikarya</taxon>
        <taxon>Ascomycota</taxon>
        <taxon>Pezizomycotina</taxon>
        <taxon>Sordariomycetes</taxon>
        <taxon>Xylariomycetidae</taxon>
        <taxon>Amphisphaeriales</taxon>
        <taxon>Pseudomassariaceae</taxon>
        <taxon>Pseudomassariella</taxon>
    </lineage>
</organism>
<dbReference type="InterPro" id="IPR013658">
    <property type="entry name" value="SGL"/>
</dbReference>
<comment type="caution">
    <text evidence="3">The sequence shown here is derived from an EMBL/GenBank/DDBJ whole genome shotgun (WGS) entry which is preliminary data.</text>
</comment>
<sequence length="305" mass="31397">MHLVVGVRAIVLFASSASAALIGRQSGTTIATLPNDAWIESIFARSNGQLLLSRLDTPELWTLDPSAKQTSKLAGFPNALGLTGITEISPDVFAVVSGNMTVKGSISYTPGTWGVWKVDLTSSDPKTTFVKQIPEAGFLIGVTPFNNDTVLVADAGKGSLYQLSISTGAYSVVLSDATMKAASNAPIAEGIHGIKYSNGTVYFTNTFGNGFYKVAIDPTTGKSTSSVTPVLASVTNPEDFVLGADGSAFMATLSAGVIKVTPDGKSSRVVSTSSPSSCAFGRGAGDKGTLYISTSSGTVSSIDAR</sequence>
<feature type="chain" id="PRO_5012530898" description="SMP-30/Gluconolactonase/LRE-like region domain-containing protein" evidence="1">
    <location>
        <begin position="20"/>
        <end position="305"/>
    </location>
</feature>
<feature type="domain" description="SMP-30/Gluconolactonase/LRE-like region" evidence="2">
    <location>
        <begin position="137"/>
        <end position="295"/>
    </location>
</feature>
<dbReference type="SUPFAM" id="SSF63829">
    <property type="entry name" value="Calcium-dependent phosphotriesterase"/>
    <property type="match status" value="1"/>
</dbReference>
<dbReference type="InParanoid" id="A0A1Y2DLS6"/>
<evidence type="ECO:0000256" key="1">
    <source>
        <dbReference type="SAM" id="SignalP"/>
    </source>
</evidence>
<dbReference type="InterPro" id="IPR011042">
    <property type="entry name" value="6-blade_b-propeller_TolB-like"/>
</dbReference>
<reference evidence="3 4" key="1">
    <citation type="submission" date="2016-07" db="EMBL/GenBank/DDBJ databases">
        <title>Pervasive Adenine N6-methylation of Active Genes in Fungi.</title>
        <authorList>
            <consortium name="DOE Joint Genome Institute"/>
            <person name="Mondo S.J."/>
            <person name="Dannebaum R.O."/>
            <person name="Kuo R.C."/>
            <person name="Labutti K."/>
            <person name="Haridas S."/>
            <person name="Kuo A."/>
            <person name="Salamov A."/>
            <person name="Ahrendt S.R."/>
            <person name="Lipzen A."/>
            <person name="Sullivan W."/>
            <person name="Andreopoulos W.B."/>
            <person name="Clum A."/>
            <person name="Lindquist E."/>
            <person name="Daum C."/>
            <person name="Ramamoorthy G.K."/>
            <person name="Gryganskyi A."/>
            <person name="Culley D."/>
            <person name="Magnuson J.K."/>
            <person name="James T.Y."/>
            <person name="O'Malley M.A."/>
            <person name="Stajich J.E."/>
            <person name="Spatafora J.W."/>
            <person name="Visel A."/>
            <person name="Grigoriev I.V."/>
        </authorList>
    </citation>
    <scope>NUCLEOTIDE SEQUENCE [LARGE SCALE GENOMIC DNA]</scope>
    <source>
        <strain evidence="3 4">CBS 129021</strain>
    </source>
</reference>
<feature type="signal peptide" evidence="1">
    <location>
        <begin position="1"/>
        <end position="19"/>
    </location>
</feature>
<dbReference type="Proteomes" id="UP000193689">
    <property type="component" value="Unassembled WGS sequence"/>
</dbReference>
<dbReference type="Pfam" id="PF08450">
    <property type="entry name" value="SGL"/>
    <property type="match status" value="1"/>
</dbReference>
<dbReference type="GeneID" id="63780518"/>
<dbReference type="AlphaFoldDB" id="A0A1Y2DLS6"/>
<proteinExistence type="predicted"/>
<dbReference type="Gene3D" id="2.120.10.30">
    <property type="entry name" value="TolB, C-terminal domain"/>
    <property type="match status" value="1"/>
</dbReference>